<feature type="transmembrane region" description="Helical" evidence="1">
    <location>
        <begin position="237"/>
        <end position="258"/>
    </location>
</feature>
<dbReference type="SUPFAM" id="SSF81321">
    <property type="entry name" value="Family A G protein-coupled receptor-like"/>
    <property type="match status" value="1"/>
</dbReference>
<dbReference type="PANTHER" id="PTHR23017">
    <property type="entry name" value="SERPENTINE RECEPTOR, CLASS X"/>
    <property type="match status" value="1"/>
</dbReference>
<sequence>MGLFGVAVNSYVLFAVRRNKTFGHAFGKICMSHTAANVGITGVFALLVGPITLFAPELHSTYLGHRCGQILIFFWNAAVLSHFLTALNRFICICWPFDYDLIFTKSRIQATIVIAWILAFCQVFPYFWESCTFGFTFESYSFRFAKGTCGFVIGTVLDYYFSICMVIIIGTIDFLTFWKIKNYKKKTANLSQSGHVNHKVVFRLFYQALIQGLVFGGELISFFTVSKFATGNIWLEFLSTSVAWIMVHTIDGIILIVVHQEIRQACYTMVIEDLAIGTTAT</sequence>
<gene>
    <name evidence="3" type="ORF">L596_020678</name>
</gene>
<dbReference type="Pfam" id="PF10328">
    <property type="entry name" value="7TM_GPCR_Srx"/>
    <property type="match status" value="1"/>
</dbReference>
<evidence type="ECO:0000313" key="3">
    <source>
        <dbReference type="EMBL" id="TKR73361.1"/>
    </source>
</evidence>
<keyword evidence="4" id="KW-1185">Reference proteome</keyword>
<dbReference type="Gene3D" id="1.20.1070.10">
    <property type="entry name" value="Rhodopsin 7-helix transmembrane proteins"/>
    <property type="match status" value="1"/>
</dbReference>
<dbReference type="InterPro" id="IPR019430">
    <property type="entry name" value="7TM_GPCR_serpentine_rcpt_Srx"/>
</dbReference>
<dbReference type="EMBL" id="AZBU02000006">
    <property type="protein sequence ID" value="TKR73361.1"/>
    <property type="molecule type" value="Genomic_DNA"/>
</dbReference>
<proteinExistence type="predicted"/>
<feature type="transmembrane region" description="Helical" evidence="1">
    <location>
        <begin position="108"/>
        <end position="128"/>
    </location>
</feature>
<feature type="transmembrane region" description="Helical" evidence="1">
    <location>
        <begin position="35"/>
        <end position="56"/>
    </location>
</feature>
<dbReference type="CDD" id="cd00637">
    <property type="entry name" value="7tm_classA_rhodopsin-like"/>
    <property type="match status" value="1"/>
</dbReference>
<dbReference type="Proteomes" id="UP000298663">
    <property type="component" value="Unassembled WGS sequence"/>
</dbReference>
<evidence type="ECO:0000256" key="1">
    <source>
        <dbReference type="SAM" id="Phobius"/>
    </source>
</evidence>
<organism evidence="3 4">
    <name type="scientific">Steinernema carpocapsae</name>
    <name type="common">Entomopathogenic nematode</name>
    <dbReference type="NCBI Taxonomy" id="34508"/>
    <lineage>
        <taxon>Eukaryota</taxon>
        <taxon>Metazoa</taxon>
        <taxon>Ecdysozoa</taxon>
        <taxon>Nematoda</taxon>
        <taxon>Chromadorea</taxon>
        <taxon>Rhabditida</taxon>
        <taxon>Tylenchina</taxon>
        <taxon>Panagrolaimomorpha</taxon>
        <taxon>Strongyloidoidea</taxon>
        <taxon>Steinernematidae</taxon>
        <taxon>Steinernema</taxon>
    </lineage>
</organism>
<comment type="caution">
    <text evidence="3">The sequence shown here is derived from an EMBL/GenBank/DDBJ whole genome shotgun (WGS) entry which is preliminary data.</text>
</comment>
<reference evidence="3 4" key="1">
    <citation type="journal article" date="2015" name="Genome Biol.">
        <title>Comparative genomics of Steinernema reveals deeply conserved gene regulatory networks.</title>
        <authorList>
            <person name="Dillman A.R."/>
            <person name="Macchietto M."/>
            <person name="Porter C.F."/>
            <person name="Rogers A."/>
            <person name="Williams B."/>
            <person name="Antoshechkin I."/>
            <person name="Lee M.M."/>
            <person name="Goodwin Z."/>
            <person name="Lu X."/>
            <person name="Lewis E.E."/>
            <person name="Goodrich-Blair H."/>
            <person name="Stock S.P."/>
            <person name="Adams B.J."/>
            <person name="Sternberg P.W."/>
            <person name="Mortazavi A."/>
        </authorList>
    </citation>
    <scope>NUCLEOTIDE SEQUENCE [LARGE SCALE GENOMIC DNA]</scope>
    <source>
        <strain evidence="3 4">ALL</strain>
    </source>
</reference>
<keyword evidence="1" id="KW-0472">Membrane</keyword>
<dbReference type="OrthoDB" id="5825164at2759"/>
<feature type="transmembrane region" description="Helical" evidence="1">
    <location>
        <begin position="159"/>
        <end position="180"/>
    </location>
</feature>
<accession>A0A4U5MU93</accession>
<reference evidence="3 4" key="2">
    <citation type="journal article" date="2019" name="G3 (Bethesda)">
        <title>Hybrid Assembly of the Genome of the Entomopathogenic Nematode Steinernema carpocapsae Identifies the X-Chromosome.</title>
        <authorList>
            <person name="Serra L."/>
            <person name="Macchietto M."/>
            <person name="Macias-Munoz A."/>
            <person name="McGill C.J."/>
            <person name="Rodriguez I.M."/>
            <person name="Rodriguez B."/>
            <person name="Murad R."/>
            <person name="Mortazavi A."/>
        </authorList>
    </citation>
    <scope>NUCLEOTIDE SEQUENCE [LARGE SCALE GENOMIC DNA]</scope>
    <source>
        <strain evidence="3 4">ALL</strain>
    </source>
</reference>
<evidence type="ECO:0000313" key="4">
    <source>
        <dbReference type="Proteomes" id="UP000298663"/>
    </source>
</evidence>
<feature type="transmembrane region" description="Helical" evidence="1">
    <location>
        <begin position="68"/>
        <end position="87"/>
    </location>
</feature>
<evidence type="ECO:0000259" key="2">
    <source>
        <dbReference type="Pfam" id="PF10328"/>
    </source>
</evidence>
<keyword evidence="1" id="KW-0812">Transmembrane</keyword>
<dbReference type="PANTHER" id="PTHR23017:SF3">
    <property type="entry name" value="G-PROTEIN COUPLED RECEPTORS FAMILY 1 PROFILE DOMAIN-CONTAINING PROTEIN"/>
    <property type="match status" value="1"/>
</dbReference>
<keyword evidence="1" id="KW-1133">Transmembrane helix</keyword>
<protein>
    <recommendedName>
        <fullName evidence="2">7TM GPCR serpentine receptor class x (Srx) domain-containing protein</fullName>
    </recommendedName>
</protein>
<feature type="domain" description="7TM GPCR serpentine receptor class x (Srx)" evidence="2">
    <location>
        <begin position="2"/>
        <end position="259"/>
    </location>
</feature>
<feature type="transmembrane region" description="Helical" evidence="1">
    <location>
        <begin position="200"/>
        <end position="225"/>
    </location>
</feature>
<name>A0A4U5MU93_STECR</name>
<dbReference type="AlphaFoldDB" id="A0A4U5MU93"/>